<dbReference type="GO" id="GO:0000976">
    <property type="term" value="F:transcription cis-regulatory region binding"/>
    <property type="evidence" value="ECO:0007669"/>
    <property type="project" value="TreeGrafter"/>
</dbReference>
<comment type="function">
    <text evidence="5">Transcriptional regulator of the ttuABCDE tartrate utilization operon.</text>
</comment>
<evidence type="ECO:0000256" key="4">
    <source>
        <dbReference type="ARBA" id="ARBA00023163"/>
    </source>
</evidence>
<dbReference type="GO" id="GO:0003700">
    <property type="term" value="F:DNA-binding transcription factor activity"/>
    <property type="evidence" value="ECO:0007669"/>
    <property type="project" value="InterPro"/>
</dbReference>
<evidence type="ECO:0000256" key="1">
    <source>
        <dbReference type="ARBA" id="ARBA00009437"/>
    </source>
</evidence>
<evidence type="ECO:0000256" key="3">
    <source>
        <dbReference type="ARBA" id="ARBA00023125"/>
    </source>
</evidence>
<evidence type="ECO:0000256" key="7">
    <source>
        <dbReference type="ARBA" id="ARBA00083243"/>
    </source>
</evidence>
<evidence type="ECO:0000256" key="5">
    <source>
        <dbReference type="ARBA" id="ARBA00054626"/>
    </source>
</evidence>
<evidence type="ECO:0000256" key="2">
    <source>
        <dbReference type="ARBA" id="ARBA00023015"/>
    </source>
</evidence>
<sequence>MTLEQLRIFLEVAALEHVTKAAQRLNMTQSAVSAAITALEVRHGIVLFDRVGRSIVLNPMGRQFLKQAQDVIASARAAEAALADLSGLQHGELTIMASQTIAGHWLPARLVAFRQARPGIRLDVRIGNTTEVSEAVAEGQAELGLIEWPSPRRGLSMNPIAVDEMVVVVAPTHPWARRTEPVARFSESVWVLREPGSGTRLAFEEMIAQAGLGIGDLDIALTLPGNMAVIGAVTAGLGATLVSRSAVAASMTAGFLVEAPVKPVPRPFFVLKHAERYHSRAALAFETFLEEHGTDT</sequence>
<proteinExistence type="inferred from homology"/>
<dbReference type="PANTHER" id="PTHR30126:SF39">
    <property type="entry name" value="HTH-TYPE TRANSCRIPTIONAL REGULATOR CYSL"/>
    <property type="match status" value="1"/>
</dbReference>
<dbReference type="Pfam" id="PF00126">
    <property type="entry name" value="HTH_1"/>
    <property type="match status" value="1"/>
</dbReference>
<dbReference type="RefSeq" id="WP_183794155.1">
    <property type="nucleotide sequence ID" value="NZ_JACIDU010000016.1"/>
</dbReference>
<evidence type="ECO:0000313" key="9">
    <source>
        <dbReference type="EMBL" id="MBB4105047.1"/>
    </source>
</evidence>
<dbReference type="PANTHER" id="PTHR30126">
    <property type="entry name" value="HTH-TYPE TRANSCRIPTIONAL REGULATOR"/>
    <property type="match status" value="1"/>
</dbReference>
<dbReference type="InterPro" id="IPR036388">
    <property type="entry name" value="WH-like_DNA-bd_sf"/>
</dbReference>
<reference evidence="9 10" key="1">
    <citation type="submission" date="2020-08" db="EMBL/GenBank/DDBJ databases">
        <title>Genomic Encyclopedia of Type Strains, Phase IV (KMG-IV): sequencing the most valuable type-strain genomes for metagenomic binning, comparative biology and taxonomic classification.</title>
        <authorList>
            <person name="Goeker M."/>
        </authorList>
    </citation>
    <scope>NUCLEOTIDE SEQUENCE [LARGE SCALE GENOMIC DNA]</scope>
    <source>
        <strain evidence="9 10">DSM 26385</strain>
    </source>
</reference>
<keyword evidence="4" id="KW-0804">Transcription</keyword>
<dbReference type="EMBL" id="JACIDU010000016">
    <property type="protein sequence ID" value="MBB4105047.1"/>
    <property type="molecule type" value="Genomic_DNA"/>
</dbReference>
<dbReference type="PRINTS" id="PR00039">
    <property type="entry name" value="HTHLYSR"/>
</dbReference>
<protein>
    <recommendedName>
        <fullName evidence="6">HTH-type transcriptional regulator TtuA</fullName>
    </recommendedName>
    <alternativeName>
        <fullName evidence="7">Tartrate utilization transcriptional regulator</fullName>
    </alternativeName>
</protein>
<evidence type="ECO:0000313" key="10">
    <source>
        <dbReference type="Proteomes" id="UP000584824"/>
    </source>
</evidence>
<dbReference type="Gene3D" id="3.40.190.290">
    <property type="match status" value="1"/>
</dbReference>
<evidence type="ECO:0000259" key="8">
    <source>
        <dbReference type="PROSITE" id="PS50931"/>
    </source>
</evidence>
<name>A0A7W6K6T1_9HYPH</name>
<dbReference type="Proteomes" id="UP000584824">
    <property type="component" value="Unassembled WGS sequence"/>
</dbReference>
<dbReference type="FunFam" id="1.10.10.10:FF:000001">
    <property type="entry name" value="LysR family transcriptional regulator"/>
    <property type="match status" value="1"/>
</dbReference>
<dbReference type="CDD" id="cd08420">
    <property type="entry name" value="PBP2_CysL_like"/>
    <property type="match status" value="1"/>
</dbReference>
<dbReference type="Gene3D" id="1.10.10.10">
    <property type="entry name" value="Winged helix-like DNA-binding domain superfamily/Winged helix DNA-binding domain"/>
    <property type="match status" value="1"/>
</dbReference>
<evidence type="ECO:0000256" key="6">
    <source>
        <dbReference type="ARBA" id="ARBA00067332"/>
    </source>
</evidence>
<gene>
    <name evidence="9" type="ORF">GGQ66_003630</name>
</gene>
<feature type="domain" description="HTH lysR-type" evidence="8">
    <location>
        <begin position="1"/>
        <end position="58"/>
    </location>
</feature>
<comment type="similarity">
    <text evidence="1">Belongs to the LysR transcriptional regulatory family.</text>
</comment>
<keyword evidence="3 9" id="KW-0238">DNA-binding</keyword>
<dbReference type="InterPro" id="IPR036390">
    <property type="entry name" value="WH_DNA-bd_sf"/>
</dbReference>
<dbReference type="SUPFAM" id="SSF46785">
    <property type="entry name" value="Winged helix' DNA-binding domain"/>
    <property type="match status" value="1"/>
</dbReference>
<dbReference type="InterPro" id="IPR005119">
    <property type="entry name" value="LysR_subst-bd"/>
</dbReference>
<dbReference type="InterPro" id="IPR000847">
    <property type="entry name" value="LysR_HTH_N"/>
</dbReference>
<organism evidence="9 10">
    <name type="scientific">Allorhizobium borbori</name>
    <dbReference type="NCBI Taxonomy" id="485907"/>
    <lineage>
        <taxon>Bacteria</taxon>
        <taxon>Pseudomonadati</taxon>
        <taxon>Pseudomonadota</taxon>
        <taxon>Alphaproteobacteria</taxon>
        <taxon>Hyphomicrobiales</taxon>
        <taxon>Rhizobiaceae</taxon>
        <taxon>Rhizobium/Agrobacterium group</taxon>
        <taxon>Allorhizobium</taxon>
    </lineage>
</organism>
<keyword evidence="2" id="KW-0805">Transcription regulation</keyword>
<comment type="caution">
    <text evidence="9">The sequence shown here is derived from an EMBL/GenBank/DDBJ whole genome shotgun (WGS) entry which is preliminary data.</text>
</comment>
<accession>A0A7W6K6T1</accession>
<dbReference type="PROSITE" id="PS50931">
    <property type="entry name" value="HTH_LYSR"/>
    <property type="match status" value="1"/>
</dbReference>
<dbReference type="AlphaFoldDB" id="A0A7W6K6T1"/>
<dbReference type="Pfam" id="PF03466">
    <property type="entry name" value="LysR_substrate"/>
    <property type="match status" value="1"/>
</dbReference>
<dbReference type="SUPFAM" id="SSF53850">
    <property type="entry name" value="Periplasmic binding protein-like II"/>
    <property type="match status" value="1"/>
</dbReference>
<keyword evidence="10" id="KW-1185">Reference proteome</keyword>